<dbReference type="PANTHER" id="PTHR19446">
    <property type="entry name" value="REVERSE TRANSCRIPTASES"/>
    <property type="match status" value="1"/>
</dbReference>
<sequence>MSPSLPCVGRLGPLPLLLDCSPMPTAHRRFHFEDFWLRLDGFHDTVAAAWGSVHYPDPFHRLMLCFQATARRLTSWSAKTTGSIRDKLAISRELISRFDKAQEDRALTPEEDWLRKRLKVSYLGLASLERTIARQRARIATLKDGDASTGFFHRQCSFHRQKNRIFSLAVDGHTLTDQDAMPQAAFEHFDKILGTGLDRDLTLNLEGLIEPCDLASLEAPFSVEEVWDAIKRVPARKAPGLDGFTAEFLRACWTIIRQDLMDVFQQLFEMRGRGFGKLNQALMILLPKRPDAQQLRNYRPICLIHIVAKIFTKVLSLRLAPRLDSLVSRNQNAFITGRSLHDNFILVRHSLKMLHQLGAPRIMLKLDLTRAFDSISWPFLFKVLRQYGFGDRFREWLAIMLSTSSTRVMMNGEPGPPIWHCCGLRQGDSMSPPPPQLFVLAVDTLGRLMRRALDAGLLQQLHPRRPIPAISLYADDVMLFCHATPEDVAAIKGILTLFGKASGLLVNYAKSSATVLHGDMQGHEVIAQLGCPVVQLPITYLGIPLSTRRPSAAQLQPLVDTVAARLPTWKAWLMNKAGCLALVKSVLNAIPLHQLLAFAPPKKTLKQLAKIQRGFLWAGRAVANGGHCHVNWSRVCRPAVYGGLGVRDLERAGLALRLRWLWFSRVDPDRAWQGLDLQFSHEERALFFASTTMIIGNGSTALFGKIAGLAGSLSVR</sequence>
<dbReference type="CDD" id="cd01650">
    <property type="entry name" value="RT_nLTR_like"/>
    <property type="match status" value="1"/>
</dbReference>
<dbReference type="Gramene" id="AET6Gv20308600.2">
    <property type="protein sequence ID" value="AET6Gv20308600.2"/>
    <property type="gene ID" value="AET6Gv20308600"/>
</dbReference>
<reference evidence="2" key="5">
    <citation type="journal article" date="2021" name="G3 (Bethesda)">
        <title>Aegilops tauschii genome assembly Aet v5.0 features greater sequence contiguity and improved annotation.</title>
        <authorList>
            <person name="Wang L."/>
            <person name="Zhu T."/>
            <person name="Rodriguez J.C."/>
            <person name="Deal K.R."/>
            <person name="Dubcovsky J."/>
            <person name="McGuire P.E."/>
            <person name="Lux T."/>
            <person name="Spannagl M."/>
            <person name="Mayer K.F.X."/>
            <person name="Baldrich P."/>
            <person name="Meyers B.C."/>
            <person name="Huo N."/>
            <person name="Gu Y.Q."/>
            <person name="Zhou H."/>
            <person name="Devos K.M."/>
            <person name="Bennetzen J.L."/>
            <person name="Unver T."/>
            <person name="Budak H."/>
            <person name="Gulick P.J."/>
            <person name="Galiba G."/>
            <person name="Kalapos B."/>
            <person name="Nelson D.R."/>
            <person name="Li P."/>
            <person name="You F.M."/>
            <person name="Luo M.C."/>
            <person name="Dvorak J."/>
        </authorList>
    </citation>
    <scope>NUCLEOTIDE SEQUENCE [LARGE SCALE GENOMIC DNA]</scope>
    <source>
        <strain evidence="2">cv. AL8/78</strain>
    </source>
</reference>
<dbReference type="STRING" id="200361.A0A453NC24"/>
<reference evidence="3" key="2">
    <citation type="journal article" date="2017" name="Nat. Plants">
        <title>The Aegilops tauschii genome reveals multiple impacts of transposons.</title>
        <authorList>
            <person name="Zhao G."/>
            <person name="Zou C."/>
            <person name="Li K."/>
            <person name="Wang K."/>
            <person name="Li T."/>
            <person name="Gao L."/>
            <person name="Zhang X."/>
            <person name="Wang H."/>
            <person name="Yang Z."/>
            <person name="Liu X."/>
            <person name="Jiang W."/>
            <person name="Mao L."/>
            <person name="Kong X."/>
            <person name="Jiao Y."/>
            <person name="Jia J."/>
        </authorList>
    </citation>
    <scope>NUCLEOTIDE SEQUENCE [LARGE SCALE GENOMIC DNA]</scope>
    <source>
        <strain evidence="3">cv. AL8/78</strain>
    </source>
</reference>
<reference evidence="2" key="4">
    <citation type="submission" date="2019-03" db="UniProtKB">
        <authorList>
            <consortium name="EnsemblPlants"/>
        </authorList>
    </citation>
    <scope>IDENTIFICATION</scope>
</reference>
<dbReference type="Proteomes" id="UP000015105">
    <property type="component" value="Chromosome 6D"/>
</dbReference>
<evidence type="ECO:0000313" key="2">
    <source>
        <dbReference type="EnsemblPlants" id="AET6Gv20308600.2"/>
    </source>
</evidence>
<feature type="domain" description="Reverse transcriptase" evidence="1">
    <location>
        <begin position="267"/>
        <end position="545"/>
    </location>
</feature>
<accession>A0A453NC24</accession>
<dbReference type="PROSITE" id="PS50878">
    <property type="entry name" value="RT_POL"/>
    <property type="match status" value="1"/>
</dbReference>
<dbReference type="Pfam" id="PF00078">
    <property type="entry name" value="RVT_1"/>
    <property type="match status" value="1"/>
</dbReference>
<evidence type="ECO:0000259" key="1">
    <source>
        <dbReference type="PROSITE" id="PS50878"/>
    </source>
</evidence>
<dbReference type="EnsemblPlants" id="AET6Gv20308600.2">
    <property type="protein sequence ID" value="AET6Gv20308600.2"/>
    <property type="gene ID" value="AET6Gv20308600"/>
</dbReference>
<evidence type="ECO:0000313" key="3">
    <source>
        <dbReference type="Proteomes" id="UP000015105"/>
    </source>
</evidence>
<reference evidence="3" key="1">
    <citation type="journal article" date="2014" name="Science">
        <title>Ancient hybridizations among the ancestral genomes of bread wheat.</title>
        <authorList>
            <consortium name="International Wheat Genome Sequencing Consortium,"/>
            <person name="Marcussen T."/>
            <person name="Sandve S.R."/>
            <person name="Heier L."/>
            <person name="Spannagl M."/>
            <person name="Pfeifer M."/>
            <person name="Jakobsen K.S."/>
            <person name="Wulff B.B."/>
            <person name="Steuernagel B."/>
            <person name="Mayer K.F."/>
            <person name="Olsen O.A."/>
        </authorList>
    </citation>
    <scope>NUCLEOTIDE SEQUENCE [LARGE SCALE GENOMIC DNA]</scope>
    <source>
        <strain evidence="3">cv. AL8/78</strain>
    </source>
</reference>
<reference evidence="2" key="3">
    <citation type="journal article" date="2017" name="Nature">
        <title>Genome sequence of the progenitor of the wheat D genome Aegilops tauschii.</title>
        <authorList>
            <person name="Luo M.C."/>
            <person name="Gu Y.Q."/>
            <person name="Puiu D."/>
            <person name="Wang H."/>
            <person name="Twardziok S.O."/>
            <person name="Deal K.R."/>
            <person name="Huo N."/>
            <person name="Zhu T."/>
            <person name="Wang L."/>
            <person name="Wang Y."/>
            <person name="McGuire P.E."/>
            <person name="Liu S."/>
            <person name="Long H."/>
            <person name="Ramasamy R.K."/>
            <person name="Rodriguez J.C."/>
            <person name="Van S.L."/>
            <person name="Yuan L."/>
            <person name="Wang Z."/>
            <person name="Xia Z."/>
            <person name="Xiao L."/>
            <person name="Anderson O.D."/>
            <person name="Ouyang S."/>
            <person name="Liang Y."/>
            <person name="Zimin A.V."/>
            <person name="Pertea G."/>
            <person name="Qi P."/>
            <person name="Bennetzen J.L."/>
            <person name="Dai X."/>
            <person name="Dawson M.W."/>
            <person name="Muller H.G."/>
            <person name="Kugler K."/>
            <person name="Rivarola-Duarte L."/>
            <person name="Spannagl M."/>
            <person name="Mayer K.F.X."/>
            <person name="Lu F.H."/>
            <person name="Bevan M.W."/>
            <person name="Leroy P."/>
            <person name="Li P."/>
            <person name="You F.M."/>
            <person name="Sun Q."/>
            <person name="Liu Z."/>
            <person name="Lyons E."/>
            <person name="Wicker T."/>
            <person name="Salzberg S.L."/>
            <person name="Devos K.M."/>
            <person name="Dvorak J."/>
        </authorList>
    </citation>
    <scope>NUCLEOTIDE SEQUENCE [LARGE SCALE GENOMIC DNA]</scope>
    <source>
        <strain evidence="2">cv. AL8/78</strain>
    </source>
</reference>
<name>A0A453NC24_AEGTS</name>
<organism evidence="2 3">
    <name type="scientific">Aegilops tauschii subsp. strangulata</name>
    <name type="common">Goatgrass</name>
    <dbReference type="NCBI Taxonomy" id="200361"/>
    <lineage>
        <taxon>Eukaryota</taxon>
        <taxon>Viridiplantae</taxon>
        <taxon>Streptophyta</taxon>
        <taxon>Embryophyta</taxon>
        <taxon>Tracheophyta</taxon>
        <taxon>Spermatophyta</taxon>
        <taxon>Magnoliopsida</taxon>
        <taxon>Liliopsida</taxon>
        <taxon>Poales</taxon>
        <taxon>Poaceae</taxon>
        <taxon>BOP clade</taxon>
        <taxon>Pooideae</taxon>
        <taxon>Triticodae</taxon>
        <taxon>Triticeae</taxon>
        <taxon>Triticinae</taxon>
        <taxon>Aegilops</taxon>
    </lineage>
</organism>
<dbReference type="InterPro" id="IPR000477">
    <property type="entry name" value="RT_dom"/>
</dbReference>
<proteinExistence type="predicted"/>
<keyword evidence="3" id="KW-1185">Reference proteome</keyword>
<protein>
    <recommendedName>
        <fullName evidence="1">Reverse transcriptase domain-containing protein</fullName>
    </recommendedName>
</protein>
<dbReference type="AlphaFoldDB" id="A0A453NC24"/>